<dbReference type="GO" id="GO:0043565">
    <property type="term" value="F:sequence-specific DNA binding"/>
    <property type="evidence" value="ECO:0007669"/>
    <property type="project" value="InterPro"/>
</dbReference>
<evidence type="ECO:0000256" key="4">
    <source>
        <dbReference type="SAM" id="MobiDB-lite"/>
    </source>
</evidence>
<reference evidence="6" key="1">
    <citation type="journal article" date="2014" name="Int. J. Syst. Evol. Microbiol.">
        <title>Complete genome sequence of Corynebacterium casei LMG S-19264T (=DSM 44701T), isolated from a smear-ripened cheese.</title>
        <authorList>
            <consortium name="US DOE Joint Genome Institute (JGI-PGF)"/>
            <person name="Walter F."/>
            <person name="Albersmeier A."/>
            <person name="Kalinowski J."/>
            <person name="Ruckert C."/>
        </authorList>
    </citation>
    <scope>NUCLEOTIDE SEQUENCE</scope>
    <source>
        <strain evidence="6">JCM 4956</strain>
    </source>
</reference>
<evidence type="ECO:0000256" key="2">
    <source>
        <dbReference type="ARBA" id="ARBA00023125"/>
    </source>
</evidence>
<feature type="region of interest" description="Disordered" evidence="4">
    <location>
        <begin position="107"/>
        <end position="134"/>
    </location>
</feature>
<dbReference type="InterPro" id="IPR018060">
    <property type="entry name" value="HTH_AraC"/>
</dbReference>
<dbReference type="PROSITE" id="PS01124">
    <property type="entry name" value="HTH_ARAC_FAMILY_2"/>
    <property type="match status" value="1"/>
</dbReference>
<dbReference type="PRINTS" id="PR00032">
    <property type="entry name" value="HTHARAC"/>
</dbReference>
<dbReference type="SUPFAM" id="SSF46689">
    <property type="entry name" value="Homeodomain-like"/>
    <property type="match status" value="2"/>
</dbReference>
<dbReference type="PROSITE" id="PS00041">
    <property type="entry name" value="HTH_ARAC_FAMILY_1"/>
    <property type="match status" value="1"/>
</dbReference>
<dbReference type="Proteomes" id="UP000645555">
    <property type="component" value="Unassembled WGS sequence"/>
</dbReference>
<name>A0A918NSZ5_9ACTN</name>
<dbReference type="PANTHER" id="PTHR46796">
    <property type="entry name" value="HTH-TYPE TRANSCRIPTIONAL ACTIVATOR RHAS-RELATED"/>
    <property type="match status" value="1"/>
</dbReference>
<gene>
    <name evidence="6" type="ORF">GCM10010515_70730</name>
</gene>
<keyword evidence="7" id="KW-1185">Reference proteome</keyword>
<protein>
    <submittedName>
        <fullName evidence="6">AraC family transcriptional regulator</fullName>
    </submittedName>
</protein>
<dbReference type="EMBL" id="BMWD01000039">
    <property type="protein sequence ID" value="GGX93664.1"/>
    <property type="molecule type" value="Genomic_DNA"/>
</dbReference>
<dbReference type="GO" id="GO:0003700">
    <property type="term" value="F:DNA-binding transcription factor activity"/>
    <property type="evidence" value="ECO:0007669"/>
    <property type="project" value="InterPro"/>
</dbReference>
<dbReference type="SMART" id="SM00342">
    <property type="entry name" value="HTH_ARAC"/>
    <property type="match status" value="1"/>
</dbReference>
<dbReference type="Pfam" id="PF12833">
    <property type="entry name" value="HTH_18"/>
    <property type="match status" value="1"/>
</dbReference>
<evidence type="ECO:0000259" key="5">
    <source>
        <dbReference type="PROSITE" id="PS01124"/>
    </source>
</evidence>
<keyword evidence="1" id="KW-0805">Transcription regulation</keyword>
<keyword evidence="3" id="KW-0804">Transcription</keyword>
<evidence type="ECO:0000313" key="6">
    <source>
        <dbReference type="EMBL" id="GGX93664.1"/>
    </source>
</evidence>
<reference evidence="6" key="2">
    <citation type="submission" date="2020-09" db="EMBL/GenBank/DDBJ databases">
        <authorList>
            <person name="Sun Q."/>
            <person name="Ohkuma M."/>
        </authorList>
    </citation>
    <scope>NUCLEOTIDE SEQUENCE</scope>
    <source>
        <strain evidence="6">JCM 4956</strain>
    </source>
</reference>
<feature type="domain" description="HTH araC/xylS-type" evidence="5">
    <location>
        <begin position="6"/>
        <end position="104"/>
    </location>
</feature>
<comment type="caution">
    <text evidence="6">The sequence shown here is derived from an EMBL/GenBank/DDBJ whole genome shotgun (WGS) entry which is preliminary data.</text>
</comment>
<evidence type="ECO:0000256" key="3">
    <source>
        <dbReference type="ARBA" id="ARBA00023163"/>
    </source>
</evidence>
<proteinExistence type="predicted"/>
<sequence length="252" mass="26835">MEHLVQRAVTTIRERYGEPLSLDDLARSAMVSKYHFLRTFTKVTGVTPGRFLGAVRLHEAKRLLMTTTLNVADVAVQVGYSSTGSFTRRFTESVGLSPTQYRKLALGARDDTRPPAPSEAPRSEPAADAHRTNSVSGVLRTVGTGLSPAYVGAFATPIMQGAPASWSNVSAPGRFTLAGVPTGTWYIHAVAHGRPPGAAPDAEHTLLVATAGPVRVESGRGKRLDITLSPLDWSQPPILSALMDIDPQSLAA</sequence>
<dbReference type="PANTHER" id="PTHR46796:SF2">
    <property type="entry name" value="TRANSCRIPTIONAL REGULATORY PROTEIN"/>
    <property type="match status" value="1"/>
</dbReference>
<evidence type="ECO:0000256" key="1">
    <source>
        <dbReference type="ARBA" id="ARBA00023015"/>
    </source>
</evidence>
<dbReference type="Gene3D" id="1.10.10.60">
    <property type="entry name" value="Homeodomain-like"/>
    <property type="match status" value="2"/>
</dbReference>
<organism evidence="6 7">
    <name type="scientific">Streptomyces fructofermentans</name>
    <dbReference type="NCBI Taxonomy" id="152141"/>
    <lineage>
        <taxon>Bacteria</taxon>
        <taxon>Bacillati</taxon>
        <taxon>Actinomycetota</taxon>
        <taxon>Actinomycetes</taxon>
        <taxon>Kitasatosporales</taxon>
        <taxon>Streptomycetaceae</taxon>
        <taxon>Streptomyces</taxon>
    </lineage>
</organism>
<accession>A0A918NSZ5</accession>
<dbReference type="InterPro" id="IPR020449">
    <property type="entry name" value="Tscrpt_reg_AraC-type_HTH"/>
</dbReference>
<dbReference type="InterPro" id="IPR009057">
    <property type="entry name" value="Homeodomain-like_sf"/>
</dbReference>
<feature type="compositionally biased region" description="Basic and acidic residues" evidence="4">
    <location>
        <begin position="121"/>
        <end position="131"/>
    </location>
</feature>
<dbReference type="InterPro" id="IPR050204">
    <property type="entry name" value="AraC_XylS_family_regulators"/>
</dbReference>
<evidence type="ECO:0000313" key="7">
    <source>
        <dbReference type="Proteomes" id="UP000645555"/>
    </source>
</evidence>
<dbReference type="InterPro" id="IPR018062">
    <property type="entry name" value="HTH_AraC-typ_CS"/>
</dbReference>
<keyword evidence="2" id="KW-0238">DNA-binding</keyword>
<dbReference type="AlphaFoldDB" id="A0A918NSZ5"/>
<dbReference type="RefSeq" id="WP_190039725.1">
    <property type="nucleotide sequence ID" value="NZ_BMWD01000039.1"/>
</dbReference>